<dbReference type="RefSeq" id="WP_010791738.1">
    <property type="nucleotide sequence ID" value="NZ_CP141274.1"/>
</dbReference>
<gene>
    <name evidence="1" type="ORF">SAMN05421547_12185</name>
</gene>
<reference evidence="1 2" key="1">
    <citation type="submission" date="2016-10" db="EMBL/GenBank/DDBJ databases">
        <authorList>
            <person name="de Groot N.N."/>
        </authorList>
    </citation>
    <scope>NUCLEOTIDE SEQUENCE [LARGE SCALE GENOMIC DNA]</scope>
    <source>
        <strain evidence="1 2">LMG 24775</strain>
    </source>
</reference>
<sequence length="52" mass="5743">MKKTRWRQRINRPYLAAAYGQGDGCGSRSDADMSAAPRRASTHAMLIACDQT</sequence>
<evidence type="ECO:0000313" key="2">
    <source>
        <dbReference type="Proteomes" id="UP000183417"/>
    </source>
</evidence>
<dbReference type="AlphaFoldDB" id="A0A1H3SNV3"/>
<organism evidence="1 2">
    <name type="scientific">Delftia lacustris</name>
    <dbReference type="NCBI Taxonomy" id="558537"/>
    <lineage>
        <taxon>Bacteria</taxon>
        <taxon>Pseudomonadati</taxon>
        <taxon>Pseudomonadota</taxon>
        <taxon>Betaproteobacteria</taxon>
        <taxon>Burkholderiales</taxon>
        <taxon>Comamonadaceae</taxon>
        <taxon>Delftia</taxon>
    </lineage>
</organism>
<protein>
    <submittedName>
        <fullName evidence="1">Uncharacterized protein</fullName>
    </submittedName>
</protein>
<dbReference type="EMBL" id="FNPE01000021">
    <property type="protein sequence ID" value="SDZ39235.1"/>
    <property type="molecule type" value="Genomic_DNA"/>
</dbReference>
<name>A0A1H3SNV3_9BURK</name>
<proteinExistence type="predicted"/>
<dbReference type="Proteomes" id="UP000183417">
    <property type="component" value="Unassembled WGS sequence"/>
</dbReference>
<accession>A0A1H3SNV3</accession>
<evidence type="ECO:0000313" key="1">
    <source>
        <dbReference type="EMBL" id="SDZ39235.1"/>
    </source>
</evidence>
<dbReference type="GeneID" id="94693689"/>